<dbReference type="RefSeq" id="WP_078526931.1">
    <property type="nucleotide sequence ID" value="NZ_CP019875.1"/>
</dbReference>
<evidence type="ECO:0000313" key="1">
    <source>
        <dbReference type="EMBL" id="AQU88412.1"/>
    </source>
</evidence>
<gene>
    <name evidence="1" type="ORF">B0W47_14180</name>
    <name evidence="2" type="ORF">CDI09_14865</name>
</gene>
<proteinExistence type="predicted"/>
<dbReference type="InterPro" id="IPR036709">
    <property type="entry name" value="Autotransporte_beta_dom_sf"/>
</dbReference>
<accession>A0A9N7H258</accession>
<organism evidence="1 3">
    <name type="scientific">Komagataeibacter nataicola</name>
    <dbReference type="NCBI Taxonomy" id="265960"/>
    <lineage>
        <taxon>Bacteria</taxon>
        <taxon>Pseudomonadati</taxon>
        <taxon>Pseudomonadota</taxon>
        <taxon>Alphaproteobacteria</taxon>
        <taxon>Acetobacterales</taxon>
        <taxon>Acetobacteraceae</taxon>
        <taxon>Komagataeibacter</taxon>
    </lineage>
</organism>
<keyword evidence="4" id="KW-1185">Reference proteome</keyword>
<dbReference type="EMBL" id="CP019875">
    <property type="protein sequence ID" value="AQU88412.1"/>
    <property type="molecule type" value="Genomic_DNA"/>
</dbReference>
<dbReference type="AlphaFoldDB" id="A0A9N7H258"/>
<dbReference type="Gene3D" id="2.40.128.130">
    <property type="entry name" value="Autotransporter beta-domain"/>
    <property type="match status" value="1"/>
</dbReference>
<dbReference type="SUPFAM" id="SSF103515">
    <property type="entry name" value="Autotransporter"/>
    <property type="match status" value="1"/>
</dbReference>
<dbReference type="EMBL" id="NIRT01000038">
    <property type="protein sequence ID" value="PYD65217.1"/>
    <property type="molecule type" value="Genomic_DNA"/>
</dbReference>
<reference evidence="3" key="1">
    <citation type="submission" date="2017-02" db="EMBL/GenBank/DDBJ databases">
        <title>zhang.</title>
        <authorList>
            <person name="Zhang H."/>
        </authorList>
    </citation>
    <scope>NUCLEOTIDE SEQUENCE [LARGE SCALE GENOMIC DNA]</scope>
    <source>
        <strain evidence="3">RZS01</strain>
    </source>
</reference>
<evidence type="ECO:0000313" key="3">
    <source>
        <dbReference type="Proteomes" id="UP000189683"/>
    </source>
</evidence>
<dbReference type="KEGG" id="kna:B0W47_14180"/>
<dbReference type="Proteomes" id="UP000189683">
    <property type="component" value="Chromosome"/>
</dbReference>
<name>A0A9N7H258_9PROT</name>
<evidence type="ECO:0008006" key="5">
    <source>
        <dbReference type="Google" id="ProtNLM"/>
    </source>
</evidence>
<evidence type="ECO:0000313" key="2">
    <source>
        <dbReference type="EMBL" id="PYD65217.1"/>
    </source>
</evidence>
<reference evidence="1" key="2">
    <citation type="submission" date="2017-02" db="EMBL/GenBank/DDBJ databases">
        <authorList>
            <person name="Zhang H."/>
        </authorList>
    </citation>
    <scope>NUCLEOTIDE SEQUENCE</scope>
    <source>
        <strain evidence="1">RZS01</strain>
    </source>
</reference>
<evidence type="ECO:0000313" key="4">
    <source>
        <dbReference type="Proteomes" id="UP000247512"/>
    </source>
</evidence>
<dbReference type="Proteomes" id="UP000247512">
    <property type="component" value="Unassembled WGS sequence"/>
</dbReference>
<reference evidence="2 4" key="3">
    <citation type="submission" date="2017-06" db="EMBL/GenBank/DDBJ databases">
        <title>A draft genome sequence of Komagataeibacter nataicola LMG 1536.</title>
        <authorList>
            <person name="Skraban J."/>
            <person name="Cleenwerck I."/>
            <person name="Vandamme P."/>
            <person name="Trcek J."/>
        </authorList>
    </citation>
    <scope>NUCLEOTIDE SEQUENCE [LARGE SCALE GENOMIC DNA]</scope>
    <source>
        <strain evidence="2 4">LMG 1536</strain>
    </source>
</reference>
<sequence>MQVDTKQALGARTSLIPFLCVAWQHEFLHDRYATSSLQFVSGYDFTTHGARSWCDAARIEMGLNLLLLDGRSIDGKFTGVFSDTSRGIAGTGGFPRAV</sequence>
<protein>
    <recommendedName>
        <fullName evidence="5">Autotransporter domain-containing protein</fullName>
    </recommendedName>
</protein>